<dbReference type="RefSeq" id="WP_345384809.1">
    <property type="nucleotide sequence ID" value="NZ_BAABIC010000040.1"/>
</dbReference>
<comment type="caution">
    <text evidence="8">The sequence shown here is derived from an EMBL/GenBank/DDBJ whole genome shotgun (WGS) entry which is preliminary data.</text>
</comment>
<feature type="domain" description="EamA" evidence="7">
    <location>
        <begin position="156"/>
        <end position="284"/>
    </location>
</feature>
<evidence type="ECO:0000256" key="4">
    <source>
        <dbReference type="ARBA" id="ARBA00022989"/>
    </source>
</evidence>
<evidence type="ECO:0000256" key="2">
    <source>
        <dbReference type="ARBA" id="ARBA00007362"/>
    </source>
</evidence>
<protein>
    <submittedName>
        <fullName evidence="8">DMT family transporter</fullName>
    </submittedName>
</protein>
<keyword evidence="5 6" id="KW-0472">Membrane</keyword>
<feature type="transmembrane region" description="Helical" evidence="6">
    <location>
        <begin position="214"/>
        <end position="234"/>
    </location>
</feature>
<evidence type="ECO:0000256" key="3">
    <source>
        <dbReference type="ARBA" id="ARBA00022692"/>
    </source>
</evidence>
<evidence type="ECO:0000256" key="6">
    <source>
        <dbReference type="SAM" id="Phobius"/>
    </source>
</evidence>
<dbReference type="InterPro" id="IPR000620">
    <property type="entry name" value="EamA_dom"/>
</dbReference>
<feature type="transmembrane region" description="Helical" evidence="6">
    <location>
        <begin position="246"/>
        <end position="263"/>
    </location>
</feature>
<dbReference type="InterPro" id="IPR037185">
    <property type="entry name" value="EmrE-like"/>
</dbReference>
<dbReference type="InterPro" id="IPR050638">
    <property type="entry name" value="AA-Vitamin_Transporters"/>
</dbReference>
<feature type="transmembrane region" description="Helical" evidence="6">
    <location>
        <begin position="69"/>
        <end position="93"/>
    </location>
</feature>
<name>A0ABP8XV45_9PSEU</name>
<organism evidence="8 9">
    <name type="scientific">Pseudonocardia yuanmonensis</name>
    <dbReference type="NCBI Taxonomy" id="1095914"/>
    <lineage>
        <taxon>Bacteria</taxon>
        <taxon>Bacillati</taxon>
        <taxon>Actinomycetota</taxon>
        <taxon>Actinomycetes</taxon>
        <taxon>Pseudonocardiales</taxon>
        <taxon>Pseudonocardiaceae</taxon>
        <taxon>Pseudonocardia</taxon>
    </lineage>
</organism>
<dbReference type="Proteomes" id="UP001500325">
    <property type="component" value="Unassembled WGS sequence"/>
</dbReference>
<feature type="transmembrane region" description="Helical" evidence="6">
    <location>
        <begin position="154"/>
        <end position="175"/>
    </location>
</feature>
<reference evidence="9" key="1">
    <citation type="journal article" date="2019" name="Int. J. Syst. Evol. Microbiol.">
        <title>The Global Catalogue of Microorganisms (GCM) 10K type strain sequencing project: providing services to taxonomists for standard genome sequencing and annotation.</title>
        <authorList>
            <consortium name="The Broad Institute Genomics Platform"/>
            <consortium name="The Broad Institute Genome Sequencing Center for Infectious Disease"/>
            <person name="Wu L."/>
            <person name="Ma J."/>
        </authorList>
    </citation>
    <scope>NUCLEOTIDE SEQUENCE [LARGE SCALE GENOMIC DNA]</scope>
    <source>
        <strain evidence="9">JCM 18055</strain>
    </source>
</reference>
<dbReference type="EMBL" id="BAABIC010000040">
    <property type="protein sequence ID" value="GAA4714148.1"/>
    <property type="molecule type" value="Genomic_DNA"/>
</dbReference>
<gene>
    <name evidence="8" type="ORF">GCM10023215_66640</name>
</gene>
<dbReference type="PANTHER" id="PTHR32322">
    <property type="entry name" value="INNER MEMBRANE TRANSPORTER"/>
    <property type="match status" value="1"/>
</dbReference>
<comment type="similarity">
    <text evidence="2">Belongs to the EamA transporter family.</text>
</comment>
<sequence length="301" mass="30754">MTQARDRTWLVAVAAALWGTDGLLRAPLAGALPAATVVFWEHLIAVVVLLPLVPAAVRAFRAASTRDRVAILVIGAGSSALATALFTAAFATGDALTPLVLQKLQPLVAVIAAAFLLGERVRAGYWLFAVPALIGAWLVAFPDPVAVQARELGAAGLAIGAAVLWGFGTVLGRMVGVRTTPRDVTVLRFLVGLPASAVIVAVQGAPLAVSPGQLGPLALLALIPGLLALVLYYVGLRDTPAARATLAELAFPATATVLGIAFLGVSPSATQWIGLLVVVAAITALGLRERGAEPVVLTRTG</sequence>
<dbReference type="SUPFAM" id="SSF103481">
    <property type="entry name" value="Multidrug resistance efflux transporter EmrE"/>
    <property type="match status" value="2"/>
</dbReference>
<feature type="transmembrane region" description="Helical" evidence="6">
    <location>
        <begin position="187"/>
        <end position="208"/>
    </location>
</feature>
<evidence type="ECO:0000256" key="1">
    <source>
        <dbReference type="ARBA" id="ARBA00004141"/>
    </source>
</evidence>
<keyword evidence="9" id="KW-1185">Reference proteome</keyword>
<evidence type="ECO:0000256" key="5">
    <source>
        <dbReference type="ARBA" id="ARBA00023136"/>
    </source>
</evidence>
<feature type="domain" description="EamA" evidence="7">
    <location>
        <begin position="10"/>
        <end position="140"/>
    </location>
</feature>
<keyword evidence="4 6" id="KW-1133">Transmembrane helix</keyword>
<proteinExistence type="inferred from homology"/>
<feature type="transmembrane region" description="Helical" evidence="6">
    <location>
        <begin position="124"/>
        <end position="142"/>
    </location>
</feature>
<dbReference type="PANTHER" id="PTHR32322:SF2">
    <property type="entry name" value="EAMA DOMAIN-CONTAINING PROTEIN"/>
    <property type="match status" value="1"/>
</dbReference>
<dbReference type="Pfam" id="PF00892">
    <property type="entry name" value="EamA"/>
    <property type="match status" value="2"/>
</dbReference>
<evidence type="ECO:0000259" key="7">
    <source>
        <dbReference type="Pfam" id="PF00892"/>
    </source>
</evidence>
<feature type="transmembrane region" description="Helical" evidence="6">
    <location>
        <begin position="269"/>
        <end position="287"/>
    </location>
</feature>
<comment type="subcellular location">
    <subcellularLocation>
        <location evidence="1">Membrane</location>
        <topology evidence="1">Multi-pass membrane protein</topology>
    </subcellularLocation>
</comment>
<evidence type="ECO:0000313" key="9">
    <source>
        <dbReference type="Proteomes" id="UP001500325"/>
    </source>
</evidence>
<feature type="transmembrane region" description="Helical" evidence="6">
    <location>
        <begin position="99"/>
        <end position="117"/>
    </location>
</feature>
<evidence type="ECO:0000313" key="8">
    <source>
        <dbReference type="EMBL" id="GAA4714148.1"/>
    </source>
</evidence>
<feature type="transmembrane region" description="Helical" evidence="6">
    <location>
        <begin position="35"/>
        <end position="57"/>
    </location>
</feature>
<accession>A0ABP8XV45</accession>
<keyword evidence="3 6" id="KW-0812">Transmembrane</keyword>